<protein>
    <submittedName>
        <fullName evidence="2">NADH dehydrogenase subunit 4L</fullName>
    </submittedName>
</protein>
<organism evidence="2">
    <name type="scientific">Cernuella virgata</name>
    <dbReference type="NCBI Taxonomy" id="145650"/>
    <lineage>
        <taxon>Eukaryota</taxon>
        <taxon>Metazoa</taxon>
        <taxon>Spiralia</taxon>
        <taxon>Lophotrochozoa</taxon>
        <taxon>Mollusca</taxon>
        <taxon>Gastropoda</taxon>
        <taxon>Heterobranchia</taxon>
        <taxon>Euthyneura</taxon>
        <taxon>Panpulmonata</taxon>
        <taxon>Eupulmonata</taxon>
        <taxon>Stylommatophora</taxon>
        <taxon>Helicina</taxon>
        <taxon>Helicoidea</taxon>
        <taxon>Geomitridae</taxon>
        <taxon>Cernuella</taxon>
    </lineage>
</organism>
<feature type="transmembrane region" description="Helical" evidence="1">
    <location>
        <begin position="33"/>
        <end position="54"/>
    </location>
</feature>
<name>A0A1B0TKT3_9EUPU</name>
<accession>A0A1B0TKT3</accession>
<evidence type="ECO:0000256" key="1">
    <source>
        <dbReference type="SAM" id="Phobius"/>
    </source>
</evidence>
<reference evidence="2" key="1">
    <citation type="journal article" date="2016" name="Zookeys">
        <title>The mitochondrial genome of the land snail Cernuella virgata (Da Costa, 1778): the first complete sequence in the family Hygromiidae (Pulmonata, Stylommatophora).</title>
        <authorList>
            <person name="Lin J.H."/>
            <person name="Zhou W.C."/>
            <person name="Ding H.L."/>
            <person name="Wang P."/>
            <person name="Ai H.M."/>
        </authorList>
    </citation>
    <scope>NUCLEOTIDE SEQUENCE</scope>
</reference>
<dbReference type="EMBL" id="KR736333">
    <property type="protein sequence ID" value="ALO81902.1"/>
    <property type="molecule type" value="Genomic_DNA"/>
</dbReference>
<dbReference type="AlphaFoldDB" id="A0A1B0TKT3"/>
<proteinExistence type="predicted"/>
<geneLocation type="mitochondrion" evidence="2"/>
<sequence>MMTSLLCLEFLVFVAMLVIYCLCLFYLNSITYFVAMLCTAASGAAVALTLLITISRLYGNDKVSNLLYEKNPWGRSIIKFAKPLKYFDLVEYCFYFGALTSYTNYYSDFTIFTLYCWLMKYL</sequence>
<keyword evidence="1" id="KW-0812">Transmembrane</keyword>
<keyword evidence="1" id="KW-1133">Transmembrane helix</keyword>
<evidence type="ECO:0000313" key="2">
    <source>
        <dbReference type="EMBL" id="ALO81902.1"/>
    </source>
</evidence>
<keyword evidence="2" id="KW-0496">Mitochondrion</keyword>
<dbReference type="Gene3D" id="1.10.287.3510">
    <property type="match status" value="1"/>
</dbReference>
<feature type="transmembrane region" description="Helical" evidence="1">
    <location>
        <begin position="7"/>
        <end position="27"/>
    </location>
</feature>
<gene>
    <name evidence="2" type="primary">ND4L</name>
</gene>
<keyword evidence="1" id="KW-0472">Membrane</keyword>